<dbReference type="AlphaFoldDB" id="A0AAE0FWY9"/>
<feature type="compositionally biased region" description="Polar residues" evidence="1">
    <location>
        <begin position="188"/>
        <end position="197"/>
    </location>
</feature>
<organism evidence="2 3">
    <name type="scientific">Cymbomonas tetramitiformis</name>
    <dbReference type="NCBI Taxonomy" id="36881"/>
    <lineage>
        <taxon>Eukaryota</taxon>
        <taxon>Viridiplantae</taxon>
        <taxon>Chlorophyta</taxon>
        <taxon>Pyramimonadophyceae</taxon>
        <taxon>Pyramimonadales</taxon>
        <taxon>Pyramimonadaceae</taxon>
        <taxon>Cymbomonas</taxon>
    </lineage>
</organism>
<feature type="compositionally biased region" description="Polar residues" evidence="1">
    <location>
        <begin position="72"/>
        <end position="83"/>
    </location>
</feature>
<name>A0AAE0FWY9_9CHLO</name>
<proteinExistence type="predicted"/>
<comment type="caution">
    <text evidence="2">The sequence shown here is derived from an EMBL/GenBank/DDBJ whole genome shotgun (WGS) entry which is preliminary data.</text>
</comment>
<feature type="region of interest" description="Disordered" evidence="1">
    <location>
        <begin position="285"/>
        <end position="395"/>
    </location>
</feature>
<dbReference type="EMBL" id="LGRX02012357">
    <property type="protein sequence ID" value="KAK3267524.1"/>
    <property type="molecule type" value="Genomic_DNA"/>
</dbReference>
<feature type="non-terminal residue" evidence="2">
    <location>
        <position position="1"/>
    </location>
</feature>
<evidence type="ECO:0000313" key="2">
    <source>
        <dbReference type="EMBL" id="KAK3267524.1"/>
    </source>
</evidence>
<feature type="region of interest" description="Disordered" evidence="1">
    <location>
        <begin position="1"/>
        <end position="208"/>
    </location>
</feature>
<accession>A0AAE0FWY9</accession>
<gene>
    <name evidence="2" type="ORF">CYMTET_23933</name>
</gene>
<evidence type="ECO:0000313" key="3">
    <source>
        <dbReference type="Proteomes" id="UP001190700"/>
    </source>
</evidence>
<reference evidence="2 3" key="1">
    <citation type="journal article" date="2015" name="Genome Biol. Evol.">
        <title>Comparative Genomics of a Bacterivorous Green Alga Reveals Evolutionary Causalities and Consequences of Phago-Mixotrophic Mode of Nutrition.</title>
        <authorList>
            <person name="Burns J.A."/>
            <person name="Paasch A."/>
            <person name="Narechania A."/>
            <person name="Kim E."/>
        </authorList>
    </citation>
    <scope>NUCLEOTIDE SEQUENCE [LARGE SCALE GENOMIC DNA]</scope>
    <source>
        <strain evidence="2 3">PLY_AMNH</strain>
    </source>
</reference>
<feature type="compositionally biased region" description="Pro residues" evidence="1">
    <location>
        <begin position="144"/>
        <end position="159"/>
    </location>
</feature>
<sequence>WLESSLAGTFGEHDASTPEGEPAGVASRPKRIRGRPANLAVALGEDSESDGSSSPTEPFKALESAGPPAADPTSTLTGQQRGAASTAERPHRLVPVQAFSADVSAKPLSKPVSPVNRGSQPSSPVNVPAPPAAGQLVWQLHPSEQPPAPSLPPPLPAAPPSERTAAHQALRRSAPAPPPSLGTGLMRPSSSSRPVKSQQKRQQRPGTAGIVVGAGQSELGAWDLEQIPQTLHSLQTTLSVVAQTLTHVTTAFHGLQLSRPGRTGVEHEAGGALPYVIRASEESAYEGALNDGKPPPRSSANAPEATDQPKAQISMDQIAPSEPRDDGNGGKSAPVVKPLDLASIAGRGPSKGEVTQQLHEHGGSALEWATGMDSRPGTAMVGKGRRTRETQRSAT</sequence>
<keyword evidence="3" id="KW-1185">Reference proteome</keyword>
<evidence type="ECO:0000256" key="1">
    <source>
        <dbReference type="SAM" id="MobiDB-lite"/>
    </source>
</evidence>
<protein>
    <submittedName>
        <fullName evidence="2">Uncharacterized protein</fullName>
    </submittedName>
</protein>
<dbReference type="Proteomes" id="UP001190700">
    <property type="component" value="Unassembled WGS sequence"/>
</dbReference>